<comment type="caution">
    <text evidence="3">The sequence shown here is derived from an EMBL/GenBank/DDBJ whole genome shotgun (WGS) entry which is preliminary data.</text>
</comment>
<protein>
    <submittedName>
        <fullName evidence="3">YdcF family protein</fullName>
    </submittedName>
</protein>
<dbReference type="RefSeq" id="WP_269884923.1">
    <property type="nucleotide sequence ID" value="NZ_JAQAGZ010000023.1"/>
</dbReference>
<feature type="transmembrane region" description="Helical" evidence="1">
    <location>
        <begin position="39"/>
        <end position="57"/>
    </location>
</feature>
<keyword evidence="1" id="KW-1133">Transmembrane helix</keyword>
<keyword evidence="1" id="KW-0472">Membrane</keyword>
<dbReference type="PANTHER" id="PTHR30336:SF4">
    <property type="entry name" value="ENVELOPE BIOGENESIS FACTOR ELYC"/>
    <property type="match status" value="1"/>
</dbReference>
<dbReference type="Pfam" id="PF02698">
    <property type="entry name" value="DUF218"/>
    <property type="match status" value="1"/>
</dbReference>
<dbReference type="InterPro" id="IPR014729">
    <property type="entry name" value="Rossmann-like_a/b/a_fold"/>
</dbReference>
<dbReference type="Proteomes" id="UP001527882">
    <property type="component" value="Unassembled WGS sequence"/>
</dbReference>
<dbReference type="EMBL" id="JAQAGZ010000023">
    <property type="protein sequence ID" value="MCZ8516394.1"/>
    <property type="molecule type" value="Genomic_DNA"/>
</dbReference>
<reference evidence="3 4" key="1">
    <citation type="submission" date="2022-12" db="EMBL/GenBank/DDBJ databases">
        <title>Draft genome sequence of Paenibacillus sp. dW9.</title>
        <authorList>
            <person name="Choi E.-W."/>
            <person name="Kim D.-U."/>
        </authorList>
    </citation>
    <scope>NUCLEOTIDE SEQUENCE [LARGE SCALE GENOMIC DNA]</scope>
    <source>
        <strain evidence="4">dW9</strain>
    </source>
</reference>
<evidence type="ECO:0000313" key="3">
    <source>
        <dbReference type="EMBL" id="MCZ8516394.1"/>
    </source>
</evidence>
<keyword evidence="4" id="KW-1185">Reference proteome</keyword>
<organism evidence="3 4">
    <name type="scientific">Paenibacillus gyeongsangnamensis</name>
    <dbReference type="NCBI Taxonomy" id="3388067"/>
    <lineage>
        <taxon>Bacteria</taxon>
        <taxon>Bacillati</taxon>
        <taxon>Bacillota</taxon>
        <taxon>Bacilli</taxon>
        <taxon>Bacillales</taxon>
        <taxon>Paenibacillaceae</taxon>
        <taxon>Paenibacillus</taxon>
    </lineage>
</organism>
<dbReference type="InterPro" id="IPR003848">
    <property type="entry name" value="DUF218"/>
</dbReference>
<accession>A0ABT4QHP7</accession>
<sequence>MIYVLKGVYSFLVPPGLFVIAFALLGVRLWQCGRRRAEAAVGMITLLLYVVSTPLAGEAAVRSLEARYEPPAAPVGDVYLVLGGGAVGGVPEVEGSGQLTGTTLSRVVTAAELYHRKRLPILVSGGQVYDDSGNEARLSKRKLLALGVPEQDILIEDRSRTTQENAAYSRKFLEEKGLRSPILITSASHMARSVKHFHKQGIEVTPYPTGYLVSPSAAWSWSKMLPSSGAMDAVALACKEYLGLLQ</sequence>
<dbReference type="Gene3D" id="3.40.50.620">
    <property type="entry name" value="HUPs"/>
    <property type="match status" value="1"/>
</dbReference>
<dbReference type="InterPro" id="IPR051599">
    <property type="entry name" value="Cell_Envelope_Assoc"/>
</dbReference>
<name>A0ABT4QHP7_9BACL</name>
<feature type="domain" description="DUF218" evidence="2">
    <location>
        <begin position="77"/>
        <end position="243"/>
    </location>
</feature>
<evidence type="ECO:0000313" key="4">
    <source>
        <dbReference type="Proteomes" id="UP001527882"/>
    </source>
</evidence>
<dbReference type="CDD" id="cd06259">
    <property type="entry name" value="YdcF-like"/>
    <property type="match status" value="1"/>
</dbReference>
<gene>
    <name evidence="3" type="ORF">O9H85_29195</name>
</gene>
<dbReference type="PANTHER" id="PTHR30336">
    <property type="entry name" value="INNER MEMBRANE PROTEIN, PROBABLE PERMEASE"/>
    <property type="match status" value="1"/>
</dbReference>
<keyword evidence="1" id="KW-0812">Transmembrane</keyword>
<evidence type="ECO:0000256" key="1">
    <source>
        <dbReference type="SAM" id="Phobius"/>
    </source>
</evidence>
<feature type="transmembrane region" description="Helical" evidence="1">
    <location>
        <begin position="6"/>
        <end position="27"/>
    </location>
</feature>
<evidence type="ECO:0000259" key="2">
    <source>
        <dbReference type="Pfam" id="PF02698"/>
    </source>
</evidence>
<proteinExistence type="predicted"/>